<dbReference type="Pfam" id="PF07394">
    <property type="entry name" value="DUF1501"/>
    <property type="match status" value="1"/>
</dbReference>
<feature type="compositionally biased region" description="Pro residues" evidence="1">
    <location>
        <begin position="434"/>
        <end position="448"/>
    </location>
</feature>
<dbReference type="RefSeq" id="WP_141610684.1">
    <property type="nucleotide sequence ID" value="NZ_VIGC02000016.1"/>
</dbReference>
<evidence type="ECO:0000313" key="4">
    <source>
        <dbReference type="Proteomes" id="UP000317371"/>
    </source>
</evidence>
<accession>A0A540VGD7</accession>
<dbReference type="Proteomes" id="UP000317371">
    <property type="component" value="Unassembled WGS sequence"/>
</dbReference>
<dbReference type="InterPro" id="IPR006311">
    <property type="entry name" value="TAT_signal"/>
</dbReference>
<dbReference type="InterPro" id="IPR010869">
    <property type="entry name" value="DUF1501"/>
</dbReference>
<name>A0A540VGD7_9CHLR</name>
<dbReference type="EMBL" id="VIGC01000016">
    <property type="protein sequence ID" value="TQE95193.1"/>
    <property type="molecule type" value="Genomic_DNA"/>
</dbReference>
<gene>
    <name evidence="3" type="ORF">FKZ61_13580</name>
</gene>
<dbReference type="AlphaFoldDB" id="A0A540VGD7"/>
<feature type="chain" id="PRO_5021834430" evidence="2">
    <location>
        <begin position="19"/>
        <end position="468"/>
    </location>
</feature>
<evidence type="ECO:0000313" key="3">
    <source>
        <dbReference type="EMBL" id="TQE95193.1"/>
    </source>
</evidence>
<keyword evidence="4" id="KW-1185">Reference proteome</keyword>
<dbReference type="PANTHER" id="PTHR43737">
    <property type="entry name" value="BLL7424 PROTEIN"/>
    <property type="match status" value="1"/>
</dbReference>
<protein>
    <submittedName>
        <fullName evidence="3">DUF1501 domain-containing protein</fullName>
    </submittedName>
</protein>
<dbReference type="OrthoDB" id="9779968at2"/>
<keyword evidence="2" id="KW-0732">Signal</keyword>
<feature type="signal peptide" evidence="2">
    <location>
        <begin position="1"/>
        <end position="18"/>
    </location>
</feature>
<dbReference type="PANTHER" id="PTHR43737:SF1">
    <property type="entry name" value="DUF1501 DOMAIN-CONTAINING PROTEIN"/>
    <property type="match status" value="1"/>
</dbReference>
<comment type="caution">
    <text evidence="3">The sequence shown here is derived from an EMBL/GenBank/DDBJ whole genome shotgun (WGS) entry which is preliminary data.</text>
</comment>
<evidence type="ECO:0000256" key="2">
    <source>
        <dbReference type="SAM" id="SignalP"/>
    </source>
</evidence>
<proteinExistence type="predicted"/>
<evidence type="ECO:0000256" key="1">
    <source>
        <dbReference type="SAM" id="MobiDB-lite"/>
    </source>
</evidence>
<dbReference type="InParanoid" id="A0A540VGD7"/>
<feature type="region of interest" description="Disordered" evidence="1">
    <location>
        <begin position="424"/>
        <end position="468"/>
    </location>
</feature>
<organism evidence="3 4">
    <name type="scientific">Litorilinea aerophila</name>
    <dbReference type="NCBI Taxonomy" id="1204385"/>
    <lineage>
        <taxon>Bacteria</taxon>
        <taxon>Bacillati</taxon>
        <taxon>Chloroflexota</taxon>
        <taxon>Caldilineae</taxon>
        <taxon>Caldilineales</taxon>
        <taxon>Caldilineaceae</taxon>
        <taxon>Litorilinea</taxon>
    </lineage>
</organism>
<dbReference type="PROSITE" id="PS51318">
    <property type="entry name" value="TAT"/>
    <property type="match status" value="1"/>
</dbReference>
<reference evidence="3 4" key="1">
    <citation type="submission" date="2019-06" db="EMBL/GenBank/DDBJ databases">
        <title>Genome sequence of Litorilinea aerophila BAA-2444.</title>
        <authorList>
            <person name="Maclea K.S."/>
            <person name="Maurais E.G."/>
            <person name="Iannazzi L.C."/>
        </authorList>
    </citation>
    <scope>NUCLEOTIDE SEQUENCE [LARGE SCALE GENOMIC DNA]</scope>
    <source>
        <strain evidence="3 4">ATCC BAA-2444</strain>
    </source>
</reference>
<sequence length="468" mass="50585">MFKVSRRGFLVGCSTAIAAMTGGISFTAFGSAEDEPNQDILLVIFLRGGCDGLSVVMPIAGDDRGYYEDQRREIAIPASGTNAALNLDDFFGLHPAAAHLHELFQEQRLAIVHAAGLTSDTRSHFDAMQYMELGTPGSKSATTGWLTRHLQTAGNLPSEIILPALAVGNLQPTSLAGSNESIGMNSPDDFSFGGHWRYGSWMRQALRDMYAGGTWLHQAGLQTLNAVDVIEWASPDEYTPGNGAAYPDTEFGRNLQSVAQMIKMQLGLRVATVDLGGWDTHEYQGDEGGGYFASQLGQLSQGLAALYTDLSNVNGTDHTRRLTMVVMSEFGRSFRANESRGTDHGHGNVMLVLGGQVNGGRVYGQWPGLHTDQLYDRRDLEITTDYRRVLSELLIRRLGNPNLGTIFPGYTDYQPLGIVQGTDLTPIYDQAGPTPTPQATPAPQPSPTADPGGSSDTSRQVFIPLVSR</sequence>